<dbReference type="Proteomes" id="UP000772434">
    <property type="component" value="Unassembled WGS sequence"/>
</dbReference>
<dbReference type="InterPro" id="IPR013094">
    <property type="entry name" value="AB_hydrolase_3"/>
</dbReference>
<dbReference type="PANTHER" id="PTHR48081">
    <property type="entry name" value="AB HYDROLASE SUPERFAMILY PROTEIN C4A8.06C"/>
    <property type="match status" value="1"/>
</dbReference>
<dbReference type="OrthoDB" id="19653at2759"/>
<keyword evidence="4" id="KW-1185">Reference proteome</keyword>
<dbReference type="Pfam" id="PF07859">
    <property type="entry name" value="Abhydrolase_3"/>
    <property type="match status" value="1"/>
</dbReference>
<comment type="caution">
    <text evidence="3">The sequence shown here is derived from an EMBL/GenBank/DDBJ whole genome shotgun (WGS) entry which is preliminary data.</text>
</comment>
<evidence type="ECO:0000259" key="2">
    <source>
        <dbReference type="Pfam" id="PF07859"/>
    </source>
</evidence>
<dbReference type="InterPro" id="IPR050300">
    <property type="entry name" value="GDXG_lipolytic_enzyme"/>
</dbReference>
<protein>
    <submittedName>
        <fullName evidence="3">Alpha/Beta hydrolase protein</fullName>
    </submittedName>
</protein>
<evidence type="ECO:0000256" key="1">
    <source>
        <dbReference type="ARBA" id="ARBA00022801"/>
    </source>
</evidence>
<accession>A0A9P5PAL8</accession>
<gene>
    <name evidence="3" type="ORF">BDP27DRAFT_1235265</name>
</gene>
<dbReference type="SUPFAM" id="SSF53474">
    <property type="entry name" value="alpha/beta-Hydrolases"/>
    <property type="match status" value="1"/>
</dbReference>
<feature type="domain" description="Alpha/beta hydrolase fold-3" evidence="2">
    <location>
        <begin position="45"/>
        <end position="168"/>
    </location>
</feature>
<sequence>MSVERRTVVYKTLHLSDSSDLPVLLDIYIPSLPSFTGSSRSLAGLIYFHGGGLTVGNRNSWFPSWLQKRITDAGHIFISPDYRLIPSGSVTAHEVLEDIKDVFRFIADFSFYLSEDIPPSTSGDEPRSIRIHIDPERIAVAGTSAGSLCAYLAMMHATPKPKAVFSMYGQGGNFLIPHYYTLKHSIFFRGREILDPALFTEFLYPACVSPSSLSVADSPNTYFPPDSPSDVTAIPGSLNNTGPPGFPSNRRMFLGRLYLQLGEFLDYYTGEHEPGLSAALRKEAENHQKDDSKPISEILSNLIPEKHRHLFPSLCTAYSSWSPVYFFHGSLDSAALLQESLDLHDLLTKAGIQSVMSIADGMEHSFDYQPNADEVHKKEFDKIGRWLDGFLRGVS</sequence>
<evidence type="ECO:0000313" key="3">
    <source>
        <dbReference type="EMBL" id="KAF9061431.1"/>
    </source>
</evidence>
<dbReference type="InterPro" id="IPR029058">
    <property type="entry name" value="AB_hydrolase_fold"/>
</dbReference>
<name>A0A9P5PAL8_9AGAR</name>
<evidence type="ECO:0000313" key="4">
    <source>
        <dbReference type="Proteomes" id="UP000772434"/>
    </source>
</evidence>
<organism evidence="3 4">
    <name type="scientific">Rhodocollybia butyracea</name>
    <dbReference type="NCBI Taxonomy" id="206335"/>
    <lineage>
        <taxon>Eukaryota</taxon>
        <taxon>Fungi</taxon>
        <taxon>Dikarya</taxon>
        <taxon>Basidiomycota</taxon>
        <taxon>Agaricomycotina</taxon>
        <taxon>Agaricomycetes</taxon>
        <taxon>Agaricomycetidae</taxon>
        <taxon>Agaricales</taxon>
        <taxon>Marasmiineae</taxon>
        <taxon>Omphalotaceae</taxon>
        <taxon>Rhodocollybia</taxon>
    </lineage>
</organism>
<proteinExistence type="predicted"/>
<dbReference type="PANTHER" id="PTHR48081:SF3">
    <property type="entry name" value="ALPHA_BETA HYDROLASE FOLD-3 DOMAIN-CONTAINING PROTEIN"/>
    <property type="match status" value="1"/>
</dbReference>
<dbReference type="AlphaFoldDB" id="A0A9P5PAL8"/>
<dbReference type="EMBL" id="JADNRY010000202">
    <property type="protein sequence ID" value="KAF9061431.1"/>
    <property type="molecule type" value="Genomic_DNA"/>
</dbReference>
<dbReference type="GO" id="GO:0016787">
    <property type="term" value="F:hydrolase activity"/>
    <property type="evidence" value="ECO:0007669"/>
    <property type="project" value="UniProtKB-KW"/>
</dbReference>
<reference evidence="3" key="1">
    <citation type="submission" date="2020-11" db="EMBL/GenBank/DDBJ databases">
        <authorList>
            <consortium name="DOE Joint Genome Institute"/>
            <person name="Ahrendt S."/>
            <person name="Riley R."/>
            <person name="Andreopoulos W."/>
            <person name="Labutti K."/>
            <person name="Pangilinan J."/>
            <person name="Ruiz-Duenas F.J."/>
            <person name="Barrasa J.M."/>
            <person name="Sanchez-Garcia M."/>
            <person name="Camarero S."/>
            <person name="Miyauchi S."/>
            <person name="Serrano A."/>
            <person name="Linde D."/>
            <person name="Babiker R."/>
            <person name="Drula E."/>
            <person name="Ayuso-Fernandez I."/>
            <person name="Pacheco R."/>
            <person name="Padilla G."/>
            <person name="Ferreira P."/>
            <person name="Barriuso J."/>
            <person name="Kellner H."/>
            <person name="Castanera R."/>
            <person name="Alfaro M."/>
            <person name="Ramirez L."/>
            <person name="Pisabarro A.G."/>
            <person name="Kuo A."/>
            <person name="Tritt A."/>
            <person name="Lipzen A."/>
            <person name="He G."/>
            <person name="Yan M."/>
            <person name="Ng V."/>
            <person name="Cullen D."/>
            <person name="Martin F."/>
            <person name="Rosso M.-N."/>
            <person name="Henrissat B."/>
            <person name="Hibbett D."/>
            <person name="Martinez A.T."/>
            <person name="Grigoriev I.V."/>
        </authorList>
    </citation>
    <scope>NUCLEOTIDE SEQUENCE</scope>
    <source>
        <strain evidence="3">AH 40177</strain>
    </source>
</reference>
<dbReference type="Gene3D" id="3.40.50.1820">
    <property type="entry name" value="alpha/beta hydrolase"/>
    <property type="match status" value="1"/>
</dbReference>
<keyword evidence="1 3" id="KW-0378">Hydrolase</keyword>